<reference evidence="3 4" key="1">
    <citation type="submission" date="2018-04" db="EMBL/GenBank/DDBJ databases">
        <title>Genomic Encyclopedia of Archaeal and Bacterial Type Strains, Phase II (KMG-II): from individual species to whole genera.</title>
        <authorList>
            <person name="Goeker M."/>
        </authorList>
    </citation>
    <scope>NUCLEOTIDE SEQUENCE [LARGE SCALE GENOMIC DNA]</scope>
    <source>
        <strain evidence="3 4">DSM 5822</strain>
    </source>
</reference>
<accession>A0A2T5IVM5</accession>
<evidence type="ECO:0000259" key="2">
    <source>
        <dbReference type="PROSITE" id="PS50848"/>
    </source>
</evidence>
<protein>
    <recommendedName>
        <fullName evidence="2">START domain-containing protein</fullName>
    </recommendedName>
</protein>
<dbReference type="AlphaFoldDB" id="A0A2T5IVM5"/>
<dbReference type="GO" id="GO:0008289">
    <property type="term" value="F:lipid binding"/>
    <property type="evidence" value="ECO:0007669"/>
    <property type="project" value="InterPro"/>
</dbReference>
<organism evidence="3 4">
    <name type="scientific">Agitococcus lubricus</name>
    <dbReference type="NCBI Taxonomy" id="1077255"/>
    <lineage>
        <taxon>Bacteria</taxon>
        <taxon>Pseudomonadati</taxon>
        <taxon>Pseudomonadota</taxon>
        <taxon>Gammaproteobacteria</taxon>
        <taxon>Moraxellales</taxon>
        <taxon>Moraxellaceae</taxon>
        <taxon>Agitococcus</taxon>
    </lineage>
</organism>
<comment type="caution">
    <text evidence="3">The sequence shown here is derived from an EMBL/GenBank/DDBJ whole genome shotgun (WGS) entry which is preliminary data.</text>
</comment>
<gene>
    <name evidence="3" type="ORF">C8N29_11520</name>
</gene>
<keyword evidence="1" id="KW-0732">Signal</keyword>
<proteinExistence type="predicted"/>
<feature type="domain" description="START" evidence="2">
    <location>
        <begin position="36"/>
        <end position="142"/>
    </location>
</feature>
<feature type="chain" id="PRO_5015580330" description="START domain-containing protein" evidence="1">
    <location>
        <begin position="21"/>
        <end position="233"/>
    </location>
</feature>
<evidence type="ECO:0000313" key="3">
    <source>
        <dbReference type="EMBL" id="PTQ87935.1"/>
    </source>
</evidence>
<evidence type="ECO:0000256" key="1">
    <source>
        <dbReference type="SAM" id="SignalP"/>
    </source>
</evidence>
<name>A0A2T5IVM5_9GAMM</name>
<dbReference type="SUPFAM" id="SSF55961">
    <property type="entry name" value="Bet v1-like"/>
    <property type="match status" value="1"/>
</dbReference>
<dbReference type="OrthoDB" id="1845996at2"/>
<dbReference type="PROSITE" id="PS50848">
    <property type="entry name" value="START"/>
    <property type="match status" value="1"/>
</dbReference>
<dbReference type="EMBL" id="QAON01000015">
    <property type="protein sequence ID" value="PTQ87935.1"/>
    <property type="molecule type" value="Genomic_DNA"/>
</dbReference>
<dbReference type="RefSeq" id="WP_107866545.1">
    <property type="nucleotide sequence ID" value="NZ_QAON01000015.1"/>
</dbReference>
<keyword evidence="4" id="KW-1185">Reference proteome</keyword>
<dbReference type="InterPro" id="IPR002913">
    <property type="entry name" value="START_lipid-bd_dom"/>
</dbReference>
<sequence length="233" mass="26808">MLKQLCLSLCLLTLSQTALANRDLEDLRDTPNRSEWRLAKESKLHRIKVYVKNEDGQNIRSFRVVSTIDASIEALARVQSDFDNYKRWYFATLEVEFLQKVSDREYIYYIVHDAPIGTPDRDVVLRTVIEPMTPQRPYVFMRVSALPNFLAPRPPYVRMIAENYTVKWTPIDANTTLVESEGFINPGGNVPAWAINFAQSKGPFVNMMGLARQAQLPQYKDATTPLPFTFIEK</sequence>
<feature type="signal peptide" evidence="1">
    <location>
        <begin position="1"/>
        <end position="20"/>
    </location>
</feature>
<evidence type="ECO:0000313" key="4">
    <source>
        <dbReference type="Proteomes" id="UP000244223"/>
    </source>
</evidence>
<dbReference type="Proteomes" id="UP000244223">
    <property type="component" value="Unassembled WGS sequence"/>
</dbReference>
<dbReference type="InterPro" id="IPR023393">
    <property type="entry name" value="START-like_dom_sf"/>
</dbReference>
<dbReference type="Gene3D" id="3.30.530.20">
    <property type="match status" value="1"/>
</dbReference>